<proteinExistence type="predicted"/>
<name>A0A0S4QMB4_9ACTN</name>
<feature type="domain" description="VOC" evidence="1">
    <location>
        <begin position="3"/>
        <end position="122"/>
    </location>
</feature>
<reference evidence="3" key="1">
    <citation type="submission" date="2015-11" db="EMBL/GenBank/DDBJ databases">
        <authorList>
            <person name="Varghese N."/>
        </authorList>
    </citation>
    <scope>NUCLEOTIDE SEQUENCE [LARGE SCALE GENOMIC DNA]</scope>
    <source>
        <strain evidence="3">DSM 45899</strain>
    </source>
</reference>
<dbReference type="PROSITE" id="PS51819">
    <property type="entry name" value="VOC"/>
    <property type="match status" value="1"/>
</dbReference>
<keyword evidence="2" id="KW-0223">Dioxygenase</keyword>
<sequence length="132" mass="14427">MARLRHVAIKCDDLHWASKFYSALFEMEEVGRAGDVDKSGAVYLSDGTVNVALIKVDADYVNGKPEGLNHIGLVVSDMDAAVRRAKSLGVEMLVDPEADHAGVTWEMKMRTPDGVYFDFSTHGWPGISGLDD</sequence>
<dbReference type="InterPro" id="IPR037523">
    <property type="entry name" value="VOC_core"/>
</dbReference>
<dbReference type="Pfam" id="PF00903">
    <property type="entry name" value="Glyoxalase"/>
    <property type="match status" value="1"/>
</dbReference>
<dbReference type="SUPFAM" id="SSF54593">
    <property type="entry name" value="Glyoxalase/Bleomycin resistance protein/Dihydroxybiphenyl dioxygenase"/>
    <property type="match status" value="1"/>
</dbReference>
<dbReference type="InterPro" id="IPR029068">
    <property type="entry name" value="Glyas_Bleomycin-R_OHBP_Dase"/>
</dbReference>
<dbReference type="EMBL" id="FAOZ01000007">
    <property type="protein sequence ID" value="CUU56191.1"/>
    <property type="molecule type" value="Genomic_DNA"/>
</dbReference>
<dbReference type="GO" id="GO:0051213">
    <property type="term" value="F:dioxygenase activity"/>
    <property type="evidence" value="ECO:0007669"/>
    <property type="project" value="UniProtKB-KW"/>
</dbReference>
<evidence type="ECO:0000259" key="1">
    <source>
        <dbReference type="PROSITE" id="PS51819"/>
    </source>
</evidence>
<dbReference type="Gene3D" id="3.10.180.10">
    <property type="entry name" value="2,3-Dihydroxybiphenyl 1,2-Dioxygenase, domain 1"/>
    <property type="match status" value="1"/>
</dbReference>
<gene>
    <name evidence="2" type="ORF">Ga0074812_10775</name>
</gene>
<keyword evidence="2" id="KW-0560">Oxidoreductase</keyword>
<organism evidence="2 3">
    <name type="scientific">Parafrankia irregularis</name>
    <dbReference type="NCBI Taxonomy" id="795642"/>
    <lineage>
        <taxon>Bacteria</taxon>
        <taxon>Bacillati</taxon>
        <taxon>Actinomycetota</taxon>
        <taxon>Actinomycetes</taxon>
        <taxon>Frankiales</taxon>
        <taxon>Frankiaceae</taxon>
        <taxon>Parafrankia</taxon>
    </lineage>
</organism>
<dbReference type="RefSeq" id="WP_091276043.1">
    <property type="nucleotide sequence ID" value="NZ_FAOZ01000007.1"/>
</dbReference>
<protein>
    <submittedName>
        <fullName evidence="2">Catechol 2,3-dioxygenase</fullName>
    </submittedName>
</protein>
<accession>A0A0S4QMB4</accession>
<evidence type="ECO:0000313" key="2">
    <source>
        <dbReference type="EMBL" id="CUU56191.1"/>
    </source>
</evidence>
<keyword evidence="3" id="KW-1185">Reference proteome</keyword>
<dbReference type="AlphaFoldDB" id="A0A0S4QMB4"/>
<dbReference type="Proteomes" id="UP000198802">
    <property type="component" value="Unassembled WGS sequence"/>
</dbReference>
<dbReference type="InterPro" id="IPR004360">
    <property type="entry name" value="Glyas_Fos-R_dOase_dom"/>
</dbReference>
<evidence type="ECO:0000313" key="3">
    <source>
        <dbReference type="Proteomes" id="UP000198802"/>
    </source>
</evidence>